<feature type="transmembrane region" description="Helical" evidence="1">
    <location>
        <begin position="235"/>
        <end position="256"/>
    </location>
</feature>
<keyword evidence="1" id="KW-0472">Membrane</keyword>
<dbReference type="AlphaFoldDB" id="A0A368Z7U3"/>
<name>A0A368Z7U3_9HYPH</name>
<feature type="transmembrane region" description="Helical" evidence="1">
    <location>
        <begin position="181"/>
        <end position="202"/>
    </location>
</feature>
<reference evidence="2 3" key="1">
    <citation type="submission" date="2018-07" db="EMBL/GenBank/DDBJ databases">
        <title>Genomic Encyclopedia of Type Strains, Phase III (KMG-III): the genomes of soil and plant-associated and newly described type strains.</title>
        <authorList>
            <person name="Whitman W."/>
        </authorList>
    </citation>
    <scope>NUCLEOTIDE SEQUENCE [LARGE SCALE GENOMIC DNA]</scope>
    <source>
        <strain evidence="2 3">31-25a</strain>
    </source>
</reference>
<dbReference type="Proteomes" id="UP000253324">
    <property type="component" value="Unassembled WGS sequence"/>
</dbReference>
<dbReference type="RefSeq" id="WP_114428157.1">
    <property type="nucleotide sequence ID" value="NZ_QPJM01000001.1"/>
</dbReference>
<evidence type="ECO:0000256" key="1">
    <source>
        <dbReference type="SAM" id="Phobius"/>
    </source>
</evidence>
<evidence type="ECO:0000313" key="2">
    <source>
        <dbReference type="EMBL" id="RCW87566.1"/>
    </source>
</evidence>
<dbReference type="NCBIfam" id="NF033914">
    <property type="entry name" value="antiphage_ZorA_1"/>
    <property type="match status" value="2"/>
</dbReference>
<feature type="transmembrane region" description="Helical" evidence="1">
    <location>
        <begin position="66"/>
        <end position="92"/>
    </location>
</feature>
<feature type="transmembrane region" description="Helical" evidence="1">
    <location>
        <begin position="12"/>
        <end position="32"/>
    </location>
</feature>
<dbReference type="Gene3D" id="1.20.120.20">
    <property type="entry name" value="Apolipoprotein"/>
    <property type="match status" value="1"/>
</dbReference>
<proteinExistence type="predicted"/>
<organism evidence="2 3">
    <name type="scientific">Phyllobacterium bourgognense</name>
    <dbReference type="NCBI Taxonomy" id="314236"/>
    <lineage>
        <taxon>Bacteria</taxon>
        <taxon>Pseudomonadati</taxon>
        <taxon>Pseudomonadota</taxon>
        <taxon>Alphaproteobacteria</taxon>
        <taxon>Hyphomicrobiales</taxon>
        <taxon>Phyllobacteriaceae</taxon>
        <taxon>Phyllobacterium</taxon>
    </lineage>
</organism>
<keyword evidence="1" id="KW-1133">Transmembrane helix</keyword>
<comment type="caution">
    <text evidence="2">The sequence shown here is derived from an EMBL/GenBank/DDBJ whole genome shotgun (WGS) entry which is preliminary data.</text>
</comment>
<dbReference type="EMBL" id="QPJM01000001">
    <property type="protein sequence ID" value="RCW87566.1"/>
    <property type="molecule type" value="Genomic_DNA"/>
</dbReference>
<dbReference type="OrthoDB" id="5741017at2"/>
<sequence length="688" mass="73473">MTNLFWRGWIRAIAFWGIIFATLIAFDSFTGLDLGLVLHRVSAVVPAMHGNTIPESALANLSKQDFAFALAGTLCAVGFGLFIAFALMHSLAIRLSLWRARRVIAAYADRPTFAKDYESSVYPALVKHPLIGHAWREFDETLLKQEIESGGVIGNTVRPHSFIGYSLVRERFTGLKMIGSIPGYFVGIGLLLTFAGIVLALSKASNATTASLIHNDTPEMMRAMTDLLGVASFKFVTSIAGLGISIFLALVFKILVIGMEASFTKFCHQAETQLRYLAPQSIAAEMNETAKEQTAQLKEINSDRFFTRMGEQLSPQISSAFAGAIEPMAQSISEAMRNMASRSEDGVGELLDRFSTSVQGSAGTELKKLGETLAQMQKTLETTQKGLHGTGEEFATRMAEAADALRQTFDRANVKLDADLGTAASGASAKVEDAMGRVMGRMEEQIDVLMGGLSAFAITNSSHLNETRSQVADAQQAAVASIAQASAEASKALETGLSGALAKIAADIERFVSAMRLGEVALSEQASAIGDATSQTRAAASSFSKIADDVRAAGDPLLRSGERMSKASEQMAASIDLAASSLERGNTATATLASSLTEQLQELKGVWESYKSHFDNIDVALGRAVQELGEATEAQAATLGNYAKEMNADLAKVMDGLRPLLDGLEQNTDSIADSVEVLANNMIRVAAE</sequence>
<evidence type="ECO:0000313" key="3">
    <source>
        <dbReference type="Proteomes" id="UP000253324"/>
    </source>
</evidence>
<accession>A0A368Z7U3</accession>
<protein>
    <submittedName>
        <fullName evidence="2">Uncharacterized protein</fullName>
    </submittedName>
</protein>
<keyword evidence="3" id="KW-1185">Reference proteome</keyword>
<keyword evidence="1" id="KW-0812">Transmembrane</keyword>
<gene>
    <name evidence="2" type="ORF">C7476_101332</name>
</gene>